<name>A0A8K1D9U7_9PASS</name>
<reference evidence="2" key="1">
    <citation type="submission" date="2019-04" db="EMBL/GenBank/DDBJ databases">
        <title>Genome assembly of Zosterops borbonicus 15179.</title>
        <authorList>
            <person name="Leroy T."/>
            <person name="Anselmetti Y."/>
            <person name="Tilak M.-K."/>
            <person name="Nabholz B."/>
        </authorList>
    </citation>
    <scope>NUCLEOTIDE SEQUENCE</scope>
    <source>
        <strain evidence="2">HGM_15179</strain>
        <tissue evidence="2">Muscle</tissue>
    </source>
</reference>
<gene>
    <name evidence="2" type="ORF">HGM15179_019384</name>
</gene>
<comment type="caution">
    <text evidence="2">The sequence shown here is derived from an EMBL/GenBank/DDBJ whole genome shotgun (WGS) entry which is preliminary data.</text>
</comment>
<dbReference type="Proteomes" id="UP000796761">
    <property type="component" value="Unassembled WGS sequence"/>
</dbReference>
<dbReference type="Pfam" id="PF08202">
    <property type="entry name" value="MIS13"/>
    <property type="match status" value="1"/>
</dbReference>
<evidence type="ECO:0000256" key="1">
    <source>
        <dbReference type="SAM" id="MobiDB-lite"/>
    </source>
</evidence>
<dbReference type="GO" id="GO:0000444">
    <property type="term" value="C:MIS12/MIND type complex"/>
    <property type="evidence" value="ECO:0007669"/>
    <property type="project" value="InterPro"/>
</dbReference>
<dbReference type="AlphaFoldDB" id="A0A8K1D9U7"/>
<evidence type="ECO:0000313" key="3">
    <source>
        <dbReference type="Proteomes" id="UP000796761"/>
    </source>
</evidence>
<accession>A0A8K1D9U7</accession>
<keyword evidence="3" id="KW-1185">Reference proteome</keyword>
<dbReference type="InterPro" id="IPR013218">
    <property type="entry name" value="Dsn1/Mis13"/>
</dbReference>
<dbReference type="OrthoDB" id="10044040at2759"/>
<sequence>AGSPGQEQPPLSFSLSPIVAPAPGKRRSWRRSSLKGRRSRRKSLPPVHQDVTELSKSISLELPEIQRLSLLLLSSFQFSARKLQQVLEESEGFDPEAFAAKVQAGSEELQRLLQRLLQDGTLGNCLEPLPGDSLDPALEGSVAQVKQLMARLSGELQAWDGLLQQHLQRSQDTSRSLEQLRAGLCPWADPEIPKSPILDSKPDYGEILARHRPALGALQIMVDEAQQAGKMVLEFHRESRNFLRGLSEQLGEKNPPKCPKIREFWEEN</sequence>
<feature type="compositionally biased region" description="Basic residues" evidence="1">
    <location>
        <begin position="24"/>
        <end position="43"/>
    </location>
</feature>
<organism evidence="2 3">
    <name type="scientific">Zosterops borbonicus</name>
    <dbReference type="NCBI Taxonomy" id="364589"/>
    <lineage>
        <taxon>Eukaryota</taxon>
        <taxon>Metazoa</taxon>
        <taxon>Chordata</taxon>
        <taxon>Craniata</taxon>
        <taxon>Vertebrata</taxon>
        <taxon>Euteleostomi</taxon>
        <taxon>Archelosauria</taxon>
        <taxon>Archosauria</taxon>
        <taxon>Dinosauria</taxon>
        <taxon>Saurischia</taxon>
        <taxon>Theropoda</taxon>
        <taxon>Coelurosauria</taxon>
        <taxon>Aves</taxon>
        <taxon>Neognathae</taxon>
        <taxon>Neoaves</taxon>
        <taxon>Telluraves</taxon>
        <taxon>Australaves</taxon>
        <taxon>Passeriformes</taxon>
        <taxon>Sylvioidea</taxon>
        <taxon>Zosteropidae</taxon>
        <taxon>Zosterops</taxon>
    </lineage>
</organism>
<dbReference type="GO" id="GO:0051301">
    <property type="term" value="P:cell division"/>
    <property type="evidence" value="ECO:0007669"/>
    <property type="project" value="InterPro"/>
</dbReference>
<dbReference type="PANTHER" id="PTHR14778:SF2">
    <property type="entry name" value="KINETOCHORE-ASSOCIATED PROTEIN DSN1 HOMOLOG"/>
    <property type="match status" value="1"/>
</dbReference>
<dbReference type="EMBL" id="SWJQ01001649">
    <property type="protein sequence ID" value="TRZ07722.1"/>
    <property type="molecule type" value="Genomic_DNA"/>
</dbReference>
<evidence type="ECO:0000313" key="2">
    <source>
        <dbReference type="EMBL" id="TRZ07722.1"/>
    </source>
</evidence>
<feature type="non-terminal residue" evidence="2">
    <location>
        <position position="1"/>
    </location>
</feature>
<evidence type="ECO:0008006" key="4">
    <source>
        <dbReference type="Google" id="ProtNLM"/>
    </source>
</evidence>
<feature type="region of interest" description="Disordered" evidence="1">
    <location>
        <begin position="1"/>
        <end position="48"/>
    </location>
</feature>
<dbReference type="GO" id="GO:0007059">
    <property type="term" value="P:chromosome segregation"/>
    <property type="evidence" value="ECO:0007669"/>
    <property type="project" value="InterPro"/>
</dbReference>
<feature type="compositionally biased region" description="Polar residues" evidence="1">
    <location>
        <begin position="1"/>
        <end position="15"/>
    </location>
</feature>
<proteinExistence type="predicted"/>
<dbReference type="PANTHER" id="PTHR14778">
    <property type="entry name" value="KINETOCHORE-ASSOCIATED PROTEIN DSN1 HOMOLOG"/>
    <property type="match status" value="1"/>
</dbReference>
<protein>
    <recommendedName>
        <fullName evidence="4">DSN1 protein</fullName>
    </recommendedName>
</protein>